<protein>
    <submittedName>
        <fullName evidence="3">Uncharacterized protein</fullName>
    </submittedName>
</protein>
<evidence type="ECO:0000256" key="1">
    <source>
        <dbReference type="SAM" id="MobiDB-lite"/>
    </source>
</evidence>
<feature type="compositionally biased region" description="Low complexity" evidence="1">
    <location>
        <begin position="296"/>
        <end position="307"/>
    </location>
</feature>
<feature type="compositionally biased region" description="Low complexity" evidence="1">
    <location>
        <begin position="339"/>
        <end position="351"/>
    </location>
</feature>
<evidence type="ECO:0000256" key="2">
    <source>
        <dbReference type="SAM" id="Phobius"/>
    </source>
</evidence>
<feature type="compositionally biased region" description="Pro residues" evidence="1">
    <location>
        <begin position="308"/>
        <end position="322"/>
    </location>
</feature>
<feature type="compositionally biased region" description="Low complexity" evidence="1">
    <location>
        <begin position="207"/>
        <end position="220"/>
    </location>
</feature>
<organism evidence="3 4">
    <name type="scientific">Daedalea quercina L-15889</name>
    <dbReference type="NCBI Taxonomy" id="1314783"/>
    <lineage>
        <taxon>Eukaryota</taxon>
        <taxon>Fungi</taxon>
        <taxon>Dikarya</taxon>
        <taxon>Basidiomycota</taxon>
        <taxon>Agaricomycotina</taxon>
        <taxon>Agaricomycetes</taxon>
        <taxon>Polyporales</taxon>
        <taxon>Fomitopsis</taxon>
    </lineage>
</organism>
<accession>A0A165NAB7</accession>
<feature type="compositionally biased region" description="Polar residues" evidence="1">
    <location>
        <begin position="264"/>
        <end position="282"/>
    </location>
</feature>
<dbReference type="EMBL" id="KV429085">
    <property type="protein sequence ID" value="KZT66723.1"/>
    <property type="molecule type" value="Genomic_DNA"/>
</dbReference>
<sequence>MSATTSDADSPLQTDASPSLSYPTAITTLVYTTVSNSVVGVITTTSYSGAPIATTSTSRAKTSIPVAPIAGGAAGGVFLAVAVVVAWVWWGKCIKRKTLKERRETLARLQVRENTRRNASSGSFTSLPQSHRTSRREKKVSFASTPSSTASTLRGTDDKEDVRSEKTSATLVTHFDPSAPASKDLINAHKPVRPSPLGRANSRNEGSPLLPTSRMPSSRPTTPPQSPFKDTPAPPPPRRQSQDSAPVFPRRQSQDTALPRRLSKQSAPASTRRPSQDSAPTSTRRRPSQDSATPFPTLSTSPIQPSTPTRPSPTQSPSPTSPVQPFLKRPLAKQVTHKASAASSMSAYSTESGEERQKRVSTSLVMAALGHLDPRRSWLGNYLPLSRRSRVMDDVEQSRLSTMSAASAYSQTSTDEHVGYAYGGEESTEGPKQTLA</sequence>
<keyword evidence="2" id="KW-1133">Transmembrane helix</keyword>
<evidence type="ECO:0000313" key="4">
    <source>
        <dbReference type="Proteomes" id="UP000076727"/>
    </source>
</evidence>
<feature type="compositionally biased region" description="Basic and acidic residues" evidence="1">
    <location>
        <begin position="155"/>
        <end position="166"/>
    </location>
</feature>
<dbReference type="Proteomes" id="UP000076727">
    <property type="component" value="Unassembled WGS sequence"/>
</dbReference>
<gene>
    <name evidence="3" type="ORF">DAEQUDRAFT_767812</name>
</gene>
<feature type="transmembrane region" description="Helical" evidence="2">
    <location>
        <begin position="66"/>
        <end position="90"/>
    </location>
</feature>
<feature type="compositionally biased region" description="Polar residues" evidence="1">
    <location>
        <begin position="117"/>
        <end position="131"/>
    </location>
</feature>
<evidence type="ECO:0000313" key="3">
    <source>
        <dbReference type="EMBL" id="KZT66723.1"/>
    </source>
</evidence>
<reference evidence="3 4" key="1">
    <citation type="journal article" date="2016" name="Mol. Biol. Evol.">
        <title>Comparative Genomics of Early-Diverging Mushroom-Forming Fungi Provides Insights into the Origins of Lignocellulose Decay Capabilities.</title>
        <authorList>
            <person name="Nagy L.G."/>
            <person name="Riley R."/>
            <person name="Tritt A."/>
            <person name="Adam C."/>
            <person name="Daum C."/>
            <person name="Floudas D."/>
            <person name="Sun H."/>
            <person name="Yadav J.S."/>
            <person name="Pangilinan J."/>
            <person name="Larsson K.H."/>
            <person name="Matsuura K."/>
            <person name="Barry K."/>
            <person name="Labutti K."/>
            <person name="Kuo R."/>
            <person name="Ohm R.A."/>
            <person name="Bhattacharya S.S."/>
            <person name="Shirouzu T."/>
            <person name="Yoshinaga Y."/>
            <person name="Martin F.M."/>
            <person name="Grigoriev I.V."/>
            <person name="Hibbett D.S."/>
        </authorList>
    </citation>
    <scope>NUCLEOTIDE SEQUENCE [LARGE SCALE GENOMIC DNA]</scope>
    <source>
        <strain evidence="3 4">L-15889</strain>
    </source>
</reference>
<proteinExistence type="predicted"/>
<keyword evidence="2" id="KW-0812">Transmembrane</keyword>
<keyword evidence="4" id="KW-1185">Reference proteome</keyword>
<name>A0A165NAB7_9APHY</name>
<feature type="compositionally biased region" description="Pro residues" evidence="1">
    <location>
        <begin position="221"/>
        <end position="238"/>
    </location>
</feature>
<dbReference type="AlphaFoldDB" id="A0A165NAB7"/>
<dbReference type="OrthoDB" id="3244253at2759"/>
<feature type="region of interest" description="Disordered" evidence="1">
    <location>
        <begin position="113"/>
        <end position="359"/>
    </location>
</feature>
<keyword evidence="2" id="KW-0472">Membrane</keyword>
<feature type="compositionally biased region" description="Low complexity" evidence="1">
    <location>
        <begin position="141"/>
        <end position="152"/>
    </location>
</feature>